<keyword evidence="1" id="KW-1133">Transmembrane helix</keyword>
<dbReference type="Pfam" id="PF11345">
    <property type="entry name" value="DUF3147"/>
    <property type="match status" value="1"/>
</dbReference>
<sequence length="113" mass="11757">MVDYALRFLVGGLVVSLFAVLSDVLRPKSFAGLFGAAPSVALATLGLAFSKHGGDYVVIEGRSMVLGSIALAAYSCVVCQLLMRAEWSALKATLAALAVWLMAAIGLKQLLIG</sequence>
<accession>A0ABV2S210</accession>
<organism evidence="2 3">
    <name type="scientific">Bradyrhizobium japonicum</name>
    <dbReference type="NCBI Taxonomy" id="375"/>
    <lineage>
        <taxon>Bacteria</taxon>
        <taxon>Pseudomonadati</taxon>
        <taxon>Pseudomonadota</taxon>
        <taxon>Alphaproteobacteria</taxon>
        <taxon>Hyphomicrobiales</taxon>
        <taxon>Nitrobacteraceae</taxon>
        <taxon>Bradyrhizobium</taxon>
    </lineage>
</organism>
<keyword evidence="3" id="KW-1185">Reference proteome</keyword>
<reference evidence="2 3" key="1">
    <citation type="submission" date="2024-06" db="EMBL/GenBank/DDBJ databases">
        <title>Genomic Encyclopedia of Type Strains, Phase V (KMG-V): Genome sequencing to study the core and pangenomes of soil and plant-associated prokaryotes.</title>
        <authorList>
            <person name="Whitman W."/>
        </authorList>
    </citation>
    <scope>NUCLEOTIDE SEQUENCE [LARGE SCALE GENOMIC DNA]</scope>
    <source>
        <strain evidence="2 3">USDA 160</strain>
    </source>
</reference>
<dbReference type="EMBL" id="JBEPTQ010000002">
    <property type="protein sequence ID" value="MET4722865.1"/>
    <property type="molecule type" value="Genomic_DNA"/>
</dbReference>
<dbReference type="InterPro" id="IPR021493">
    <property type="entry name" value="DUF3147"/>
</dbReference>
<gene>
    <name evidence="2" type="ORF">ABIF63_006971</name>
</gene>
<evidence type="ECO:0000256" key="1">
    <source>
        <dbReference type="SAM" id="Phobius"/>
    </source>
</evidence>
<name>A0ABV2S210_BRAJP</name>
<feature type="transmembrane region" description="Helical" evidence="1">
    <location>
        <begin position="94"/>
        <end position="112"/>
    </location>
</feature>
<comment type="caution">
    <text evidence="2">The sequence shown here is derived from an EMBL/GenBank/DDBJ whole genome shotgun (WGS) entry which is preliminary data.</text>
</comment>
<keyword evidence="1" id="KW-0812">Transmembrane</keyword>
<feature type="transmembrane region" description="Helical" evidence="1">
    <location>
        <begin position="30"/>
        <end position="49"/>
    </location>
</feature>
<dbReference type="Proteomes" id="UP001549291">
    <property type="component" value="Unassembled WGS sequence"/>
</dbReference>
<keyword evidence="1" id="KW-0472">Membrane</keyword>
<dbReference type="RefSeq" id="WP_038958324.1">
    <property type="nucleotide sequence ID" value="NZ_CP066351.1"/>
</dbReference>
<feature type="transmembrane region" description="Helical" evidence="1">
    <location>
        <begin position="6"/>
        <end position="25"/>
    </location>
</feature>
<protein>
    <submittedName>
        <fullName evidence="2">Membrane protein (GlpM family)</fullName>
    </submittedName>
</protein>
<evidence type="ECO:0000313" key="2">
    <source>
        <dbReference type="EMBL" id="MET4722865.1"/>
    </source>
</evidence>
<feature type="transmembrane region" description="Helical" evidence="1">
    <location>
        <begin position="61"/>
        <end position="82"/>
    </location>
</feature>
<evidence type="ECO:0000313" key="3">
    <source>
        <dbReference type="Proteomes" id="UP001549291"/>
    </source>
</evidence>
<proteinExistence type="predicted"/>